<keyword evidence="1" id="KW-0678">Repressor</keyword>
<organism evidence="6 7">
    <name type="scientific">Mangrovihabitans endophyticus</name>
    <dbReference type="NCBI Taxonomy" id="1751298"/>
    <lineage>
        <taxon>Bacteria</taxon>
        <taxon>Bacillati</taxon>
        <taxon>Actinomycetota</taxon>
        <taxon>Actinomycetes</taxon>
        <taxon>Micromonosporales</taxon>
        <taxon>Micromonosporaceae</taxon>
        <taxon>Mangrovihabitans</taxon>
    </lineage>
</organism>
<dbReference type="SMART" id="SM00354">
    <property type="entry name" value="HTH_LACI"/>
    <property type="match status" value="1"/>
</dbReference>
<dbReference type="Pfam" id="PF00356">
    <property type="entry name" value="LacI"/>
    <property type="match status" value="1"/>
</dbReference>
<keyword evidence="7" id="KW-1185">Reference proteome</keyword>
<reference evidence="6" key="1">
    <citation type="journal article" date="2014" name="Int. J. Syst. Evol. Microbiol.">
        <title>Complete genome sequence of Corynebacterium casei LMG S-19264T (=DSM 44701T), isolated from a smear-ripened cheese.</title>
        <authorList>
            <consortium name="US DOE Joint Genome Institute (JGI-PGF)"/>
            <person name="Walter F."/>
            <person name="Albersmeier A."/>
            <person name="Kalinowski J."/>
            <person name="Ruckert C."/>
        </authorList>
    </citation>
    <scope>NUCLEOTIDE SEQUENCE</scope>
    <source>
        <strain evidence="6">CGMCC 4.7299</strain>
    </source>
</reference>
<dbReference type="EMBL" id="BMMX01000029">
    <property type="protein sequence ID" value="GGL08402.1"/>
    <property type="molecule type" value="Genomic_DNA"/>
</dbReference>
<dbReference type="PROSITE" id="PS50932">
    <property type="entry name" value="HTH_LACI_2"/>
    <property type="match status" value="1"/>
</dbReference>
<proteinExistence type="predicted"/>
<evidence type="ECO:0000256" key="1">
    <source>
        <dbReference type="ARBA" id="ARBA00022491"/>
    </source>
</evidence>
<dbReference type="SUPFAM" id="SSF53822">
    <property type="entry name" value="Periplasmic binding protein-like I"/>
    <property type="match status" value="1"/>
</dbReference>
<dbReference type="SUPFAM" id="SSF47413">
    <property type="entry name" value="lambda repressor-like DNA-binding domains"/>
    <property type="match status" value="1"/>
</dbReference>
<dbReference type="Pfam" id="PF13377">
    <property type="entry name" value="Peripla_BP_3"/>
    <property type="match status" value="1"/>
</dbReference>
<evidence type="ECO:0000256" key="2">
    <source>
        <dbReference type="ARBA" id="ARBA00023015"/>
    </source>
</evidence>
<evidence type="ECO:0000313" key="7">
    <source>
        <dbReference type="Proteomes" id="UP000656042"/>
    </source>
</evidence>
<feature type="domain" description="HTH lacI-type" evidence="5">
    <location>
        <begin position="8"/>
        <end position="65"/>
    </location>
</feature>
<dbReference type="GO" id="GO:0000976">
    <property type="term" value="F:transcription cis-regulatory region binding"/>
    <property type="evidence" value="ECO:0007669"/>
    <property type="project" value="TreeGrafter"/>
</dbReference>
<dbReference type="InterPro" id="IPR000843">
    <property type="entry name" value="HTH_LacI"/>
</dbReference>
<dbReference type="PANTHER" id="PTHR30146">
    <property type="entry name" value="LACI-RELATED TRANSCRIPTIONAL REPRESSOR"/>
    <property type="match status" value="1"/>
</dbReference>
<dbReference type="Proteomes" id="UP000656042">
    <property type="component" value="Unassembled WGS sequence"/>
</dbReference>
<dbReference type="GO" id="GO:0003700">
    <property type="term" value="F:DNA-binding transcription factor activity"/>
    <property type="evidence" value="ECO:0007669"/>
    <property type="project" value="TreeGrafter"/>
</dbReference>
<evidence type="ECO:0000256" key="3">
    <source>
        <dbReference type="ARBA" id="ARBA00023125"/>
    </source>
</evidence>
<keyword evidence="2" id="KW-0805">Transcription regulation</keyword>
<evidence type="ECO:0000256" key="4">
    <source>
        <dbReference type="ARBA" id="ARBA00023163"/>
    </source>
</evidence>
<keyword evidence="3" id="KW-0238">DNA-binding</keyword>
<evidence type="ECO:0000313" key="6">
    <source>
        <dbReference type="EMBL" id="GGL08402.1"/>
    </source>
</evidence>
<dbReference type="PANTHER" id="PTHR30146:SF148">
    <property type="entry name" value="HTH-TYPE TRANSCRIPTIONAL REPRESSOR PURR-RELATED"/>
    <property type="match status" value="1"/>
</dbReference>
<dbReference type="InterPro" id="IPR010982">
    <property type="entry name" value="Lambda_DNA-bd_dom_sf"/>
</dbReference>
<protein>
    <submittedName>
        <fullName evidence="6">AscBF operon repressor</fullName>
    </submittedName>
</protein>
<dbReference type="InterPro" id="IPR046335">
    <property type="entry name" value="LacI/GalR-like_sensor"/>
</dbReference>
<dbReference type="AlphaFoldDB" id="A0A8J3FRC6"/>
<name>A0A8J3FRC6_9ACTN</name>
<dbReference type="CDD" id="cd06288">
    <property type="entry name" value="PBP1_sucrose_transcription_regulator"/>
    <property type="match status" value="1"/>
</dbReference>
<evidence type="ECO:0000259" key="5">
    <source>
        <dbReference type="PROSITE" id="PS50932"/>
    </source>
</evidence>
<accession>A0A8J3FRC6</accession>
<dbReference type="CDD" id="cd01392">
    <property type="entry name" value="HTH_LacI"/>
    <property type="match status" value="1"/>
</dbReference>
<keyword evidence="4" id="KW-0804">Transcription</keyword>
<dbReference type="Gene3D" id="3.40.50.2300">
    <property type="match status" value="2"/>
</dbReference>
<comment type="caution">
    <text evidence="6">The sequence shown here is derived from an EMBL/GenBank/DDBJ whole genome shotgun (WGS) entry which is preliminary data.</text>
</comment>
<gene>
    <name evidence="6" type="ORF">GCM10012284_48680</name>
</gene>
<dbReference type="Gene3D" id="1.10.260.40">
    <property type="entry name" value="lambda repressor-like DNA-binding domains"/>
    <property type="match status" value="1"/>
</dbReference>
<sequence>MGMPPQRATLAQVAQRAGVSRSTASFVLTGRHTDMRISEDARHRVMRAAQELDYRPNLMARSLRTKVTKTIALVSDTIASDPYAGRAIHGSLAAAVSHGYLLFIGETEGDPVVEQKLISDFLDRQVDAFVYASMFTRHVRLPKLLRGQPVVLMNCLTRGARPTHHAVIPDEADAGHTAARIVLEAGHRDRIYLVGDPADHVFASRERLTGIRDELAAAGTRLAGTVGCHWWPDSAYDALCRALADGLRPSALICLNDRIALGAYQGLHQAGRAIPGDVSVVSFDDSELAAWLRPQLTSISLPHYQLGWHAVQALVGETADAEVRRLPMPARLRASVGAPSRAASP</sequence>
<reference evidence="6" key="2">
    <citation type="submission" date="2020-09" db="EMBL/GenBank/DDBJ databases">
        <authorList>
            <person name="Sun Q."/>
            <person name="Zhou Y."/>
        </authorList>
    </citation>
    <scope>NUCLEOTIDE SEQUENCE</scope>
    <source>
        <strain evidence="6">CGMCC 4.7299</strain>
    </source>
</reference>
<dbReference type="InterPro" id="IPR028082">
    <property type="entry name" value="Peripla_BP_I"/>
</dbReference>